<gene>
    <name evidence="5" type="ORF">BJ554DRAFT_279</name>
</gene>
<sequence>MIGYGMVKAAVFHLVSSLSSEGSGLPKGSKVVAILPIWRRKEMLVESVWSRFLLVKLWSFSVTIDTPMNRKAMPDADRSTWTPLDVIAGYVRH</sequence>
<evidence type="ECO:0000256" key="3">
    <source>
        <dbReference type="ARBA" id="ARBA00022857"/>
    </source>
</evidence>
<accession>A0A8H7ZTT3</accession>
<dbReference type="GO" id="GO:0070404">
    <property type="term" value="F:NADH binding"/>
    <property type="evidence" value="ECO:0007669"/>
    <property type="project" value="TreeGrafter"/>
</dbReference>
<dbReference type="AlphaFoldDB" id="A0A8H7ZTT3"/>
<dbReference type="Proteomes" id="UP000673691">
    <property type="component" value="Unassembled WGS sequence"/>
</dbReference>
<keyword evidence="6" id="KW-1185">Reference proteome</keyword>
<evidence type="ECO:0000313" key="5">
    <source>
        <dbReference type="EMBL" id="KAG5459329.1"/>
    </source>
</evidence>
<dbReference type="OrthoDB" id="1204at2759"/>
<dbReference type="GO" id="GO:0006729">
    <property type="term" value="P:tetrahydrobiopterin biosynthetic process"/>
    <property type="evidence" value="ECO:0007669"/>
    <property type="project" value="TreeGrafter"/>
</dbReference>
<keyword evidence="4" id="KW-0560">Oxidoreductase</keyword>
<comment type="similarity">
    <text evidence="1">Belongs to the short-chain dehydrogenases/reductases (SDR) family.</text>
</comment>
<dbReference type="GO" id="GO:0005737">
    <property type="term" value="C:cytoplasm"/>
    <property type="evidence" value="ECO:0007669"/>
    <property type="project" value="TreeGrafter"/>
</dbReference>
<comment type="subunit">
    <text evidence="2">Homodimer.</text>
</comment>
<name>A0A8H7ZTT3_9FUNG</name>
<evidence type="ECO:0000256" key="2">
    <source>
        <dbReference type="ARBA" id="ARBA00011738"/>
    </source>
</evidence>
<protein>
    <submittedName>
        <fullName evidence="5">Uncharacterized protein</fullName>
    </submittedName>
</protein>
<dbReference type="PANTHER" id="PTHR15104">
    <property type="entry name" value="DIHYDROPTERIDINE REDUCTASE"/>
    <property type="match status" value="1"/>
</dbReference>
<dbReference type="GO" id="GO:0070402">
    <property type="term" value="F:NADPH binding"/>
    <property type="evidence" value="ECO:0007669"/>
    <property type="project" value="TreeGrafter"/>
</dbReference>
<evidence type="ECO:0000313" key="6">
    <source>
        <dbReference type="Proteomes" id="UP000673691"/>
    </source>
</evidence>
<keyword evidence="3" id="KW-0521">NADP</keyword>
<dbReference type="GO" id="GO:0004155">
    <property type="term" value="F:6,7-dihydropteridine reductase activity"/>
    <property type="evidence" value="ECO:0007669"/>
    <property type="project" value="TreeGrafter"/>
</dbReference>
<dbReference type="GO" id="GO:0006559">
    <property type="term" value="P:L-phenylalanine catabolic process"/>
    <property type="evidence" value="ECO:0007669"/>
    <property type="project" value="TreeGrafter"/>
</dbReference>
<dbReference type="PANTHER" id="PTHR15104:SF0">
    <property type="entry name" value="DIHYDROPTERIDINE REDUCTASE"/>
    <property type="match status" value="1"/>
</dbReference>
<evidence type="ECO:0000256" key="1">
    <source>
        <dbReference type="ARBA" id="ARBA00006484"/>
    </source>
</evidence>
<organism evidence="5 6">
    <name type="scientific">Olpidium bornovanus</name>
    <dbReference type="NCBI Taxonomy" id="278681"/>
    <lineage>
        <taxon>Eukaryota</taxon>
        <taxon>Fungi</taxon>
        <taxon>Fungi incertae sedis</taxon>
        <taxon>Olpidiomycota</taxon>
        <taxon>Olpidiomycotina</taxon>
        <taxon>Olpidiomycetes</taxon>
        <taxon>Olpidiales</taxon>
        <taxon>Olpidiaceae</taxon>
        <taxon>Olpidium</taxon>
    </lineage>
</organism>
<reference evidence="5 6" key="1">
    <citation type="journal article" name="Sci. Rep.">
        <title>Genome-scale phylogenetic analyses confirm Olpidium as the closest living zoosporic fungus to the non-flagellated, terrestrial fungi.</title>
        <authorList>
            <person name="Chang Y."/>
            <person name="Rochon D."/>
            <person name="Sekimoto S."/>
            <person name="Wang Y."/>
            <person name="Chovatia M."/>
            <person name="Sandor L."/>
            <person name="Salamov A."/>
            <person name="Grigoriev I.V."/>
            <person name="Stajich J.E."/>
            <person name="Spatafora J.W."/>
        </authorList>
    </citation>
    <scope>NUCLEOTIDE SEQUENCE [LARGE SCALE GENOMIC DNA]</scope>
    <source>
        <strain evidence="5">S191</strain>
    </source>
</reference>
<evidence type="ECO:0000256" key="4">
    <source>
        <dbReference type="ARBA" id="ARBA00023002"/>
    </source>
</evidence>
<dbReference type="Gene3D" id="3.40.50.720">
    <property type="entry name" value="NAD(P)-binding Rossmann-like Domain"/>
    <property type="match status" value="1"/>
</dbReference>
<comment type="caution">
    <text evidence="5">The sequence shown here is derived from an EMBL/GenBank/DDBJ whole genome shotgun (WGS) entry which is preliminary data.</text>
</comment>
<proteinExistence type="inferred from homology"/>
<dbReference type="EMBL" id="JAEFCI010007023">
    <property type="protein sequence ID" value="KAG5459329.1"/>
    <property type="molecule type" value="Genomic_DNA"/>
</dbReference>